<dbReference type="AlphaFoldDB" id="A0A392TZN3"/>
<name>A0A392TZN3_9FABA</name>
<organism evidence="1 2">
    <name type="scientific">Trifolium medium</name>
    <dbReference type="NCBI Taxonomy" id="97028"/>
    <lineage>
        <taxon>Eukaryota</taxon>
        <taxon>Viridiplantae</taxon>
        <taxon>Streptophyta</taxon>
        <taxon>Embryophyta</taxon>
        <taxon>Tracheophyta</taxon>
        <taxon>Spermatophyta</taxon>
        <taxon>Magnoliopsida</taxon>
        <taxon>eudicotyledons</taxon>
        <taxon>Gunneridae</taxon>
        <taxon>Pentapetalae</taxon>
        <taxon>rosids</taxon>
        <taxon>fabids</taxon>
        <taxon>Fabales</taxon>
        <taxon>Fabaceae</taxon>
        <taxon>Papilionoideae</taxon>
        <taxon>50 kb inversion clade</taxon>
        <taxon>NPAAA clade</taxon>
        <taxon>Hologalegina</taxon>
        <taxon>IRL clade</taxon>
        <taxon>Trifolieae</taxon>
        <taxon>Trifolium</taxon>
    </lineage>
</organism>
<accession>A0A392TZN3</accession>
<dbReference type="EMBL" id="LXQA010699010">
    <property type="protein sequence ID" value="MCI66621.1"/>
    <property type="molecule type" value="Genomic_DNA"/>
</dbReference>
<keyword evidence="2" id="KW-1185">Reference proteome</keyword>
<dbReference type="Proteomes" id="UP000265520">
    <property type="component" value="Unassembled WGS sequence"/>
</dbReference>
<evidence type="ECO:0000313" key="1">
    <source>
        <dbReference type="EMBL" id="MCI66621.1"/>
    </source>
</evidence>
<comment type="caution">
    <text evidence="1">The sequence shown here is derived from an EMBL/GenBank/DDBJ whole genome shotgun (WGS) entry which is preliminary data.</text>
</comment>
<evidence type="ECO:0000313" key="2">
    <source>
        <dbReference type="Proteomes" id="UP000265520"/>
    </source>
</evidence>
<proteinExistence type="predicted"/>
<protein>
    <submittedName>
        <fullName evidence="1">Uncharacterized protein</fullName>
    </submittedName>
</protein>
<sequence length="75" mass="8176">MATPLQTISVFLVQSASFSDRVAQRQSASFSDHRLVTHRTRGHVLDTCCQTQLSSKVARLASNPSLSELCSADLL</sequence>
<reference evidence="1 2" key="1">
    <citation type="journal article" date="2018" name="Front. Plant Sci.">
        <title>Red Clover (Trifolium pratense) and Zigzag Clover (T. medium) - A Picture of Genomic Similarities and Differences.</title>
        <authorList>
            <person name="Dluhosova J."/>
            <person name="Istvanek J."/>
            <person name="Nedelnik J."/>
            <person name="Repkova J."/>
        </authorList>
    </citation>
    <scope>NUCLEOTIDE SEQUENCE [LARGE SCALE GENOMIC DNA]</scope>
    <source>
        <strain evidence="2">cv. 10/8</strain>
        <tissue evidence="1">Leaf</tissue>
    </source>
</reference>